<dbReference type="PANTHER" id="PTHR37423:SF2">
    <property type="entry name" value="MEMBRANE-BOUND LYTIC MUREIN TRANSGLYCOSYLASE C"/>
    <property type="match status" value="1"/>
</dbReference>
<dbReference type="InterPro" id="IPR008258">
    <property type="entry name" value="Transglycosylase_SLT_dom_1"/>
</dbReference>
<evidence type="ECO:0000313" key="6">
    <source>
        <dbReference type="EMBL" id="TFI59267.1"/>
    </source>
</evidence>
<evidence type="ECO:0000313" key="7">
    <source>
        <dbReference type="Proteomes" id="UP000298213"/>
    </source>
</evidence>
<proteinExistence type="inferred from homology"/>
<dbReference type="AlphaFoldDB" id="A0A4Y8ZUW2"/>
<comment type="similarity">
    <text evidence="1">Belongs to the transglycosylase Slt family.</text>
</comment>
<dbReference type="Proteomes" id="UP000298213">
    <property type="component" value="Unassembled WGS sequence"/>
</dbReference>
<dbReference type="Pfam" id="PF01464">
    <property type="entry name" value="SLT"/>
    <property type="match status" value="1"/>
</dbReference>
<feature type="signal peptide" evidence="4">
    <location>
        <begin position="1"/>
        <end position="21"/>
    </location>
</feature>
<evidence type="ECO:0000256" key="2">
    <source>
        <dbReference type="ARBA" id="ARBA00009387"/>
    </source>
</evidence>
<comment type="caution">
    <text evidence="6">The sequence shown here is derived from an EMBL/GenBank/DDBJ whole genome shotgun (WGS) entry which is preliminary data.</text>
</comment>
<evidence type="ECO:0000259" key="5">
    <source>
        <dbReference type="Pfam" id="PF01464"/>
    </source>
</evidence>
<dbReference type="GO" id="GO:0042597">
    <property type="term" value="C:periplasmic space"/>
    <property type="evidence" value="ECO:0007669"/>
    <property type="project" value="InterPro"/>
</dbReference>
<evidence type="ECO:0000256" key="4">
    <source>
        <dbReference type="SAM" id="SignalP"/>
    </source>
</evidence>
<dbReference type="Gene3D" id="1.25.20.10">
    <property type="entry name" value="Bacterial muramidases"/>
    <property type="match status" value="1"/>
</dbReference>
<organism evidence="6 7">
    <name type="scientific">Sphingomonas parva</name>
    <dbReference type="NCBI Taxonomy" id="2555898"/>
    <lineage>
        <taxon>Bacteria</taxon>
        <taxon>Pseudomonadati</taxon>
        <taxon>Pseudomonadota</taxon>
        <taxon>Alphaproteobacteria</taxon>
        <taxon>Sphingomonadales</taxon>
        <taxon>Sphingomonadaceae</taxon>
        <taxon>Sphingomonas</taxon>
    </lineage>
</organism>
<evidence type="ECO:0000256" key="1">
    <source>
        <dbReference type="ARBA" id="ARBA00007734"/>
    </source>
</evidence>
<sequence length="583" mass="62996">MRLRALLLAAAIALPAAPALAESAAAARAAVPAQLTADQRTAYREIFAAIRAEDWAGAAAKLDALAEGPLHAAARAELYLAKNSPKVELQPLLALLEKAPELPGAEQLSRLATTRGATALPVLPQAQPLIWQGGQPRRARAQSGSKNDPLAAELDQLVQPLIVADRPAEAEALLREREVMLAPQARTEFLQRIGWAHYLIGNSADARRLSDEARQGSGEFVLHAAWTSGLAAWRMKDCKAAAEAFATVGGRATDVELAAAGHYWASRADMICGRPERVQSQLRSAARLKETFYGMLAATALGIRTPNYVGLHDYRDAEWRGIATKPNVRTAIALAEIGETNLADSFIRHQARIGGPSDHHALLHLAADLNLASTQFWLAHNAPRGTSVNLGARYPRPDWSPTRGWRVDQALVFGHALQESNFRTQVVSPAGAQGLLQVRPGTAGDIARSRGQAFSRDELGQPGPNLEYGQSYIEFLRDRAETGGLLPKVIAAYNAGPKPIGEWNFRATDQSDPLLYIESIPYWETRGYVPIVLRNYWVYDQANGKSSPSRHALAQGLWPKFPGMAGAAGVRLQGNRELASGAD</sequence>
<feature type="chain" id="PRO_5021228153" evidence="4">
    <location>
        <begin position="22"/>
        <end position="583"/>
    </location>
</feature>
<keyword evidence="3 4" id="KW-0732">Signal</keyword>
<evidence type="ECO:0000256" key="3">
    <source>
        <dbReference type="ARBA" id="ARBA00022729"/>
    </source>
</evidence>
<reference evidence="6 7" key="1">
    <citation type="submission" date="2019-03" db="EMBL/GenBank/DDBJ databases">
        <title>Genome sequence of Sphingomonas sp. 17J27-24.</title>
        <authorList>
            <person name="Kim M."/>
            <person name="Maeng S."/>
            <person name="Sathiyaraj S."/>
        </authorList>
    </citation>
    <scope>NUCLEOTIDE SEQUENCE [LARGE SCALE GENOMIC DNA]</scope>
    <source>
        <strain evidence="6 7">17J27-24</strain>
    </source>
</reference>
<gene>
    <name evidence="6" type="ORF">E2493_05340</name>
</gene>
<dbReference type="SUPFAM" id="SSF48435">
    <property type="entry name" value="Bacterial muramidases"/>
    <property type="match status" value="1"/>
</dbReference>
<name>A0A4Y8ZUW2_9SPHN</name>
<dbReference type="RefSeq" id="WP_135084487.1">
    <property type="nucleotide sequence ID" value="NZ_SPDV01000008.1"/>
</dbReference>
<dbReference type="EMBL" id="SPDV01000008">
    <property type="protein sequence ID" value="TFI59267.1"/>
    <property type="molecule type" value="Genomic_DNA"/>
</dbReference>
<feature type="domain" description="Transglycosylase SLT" evidence="5">
    <location>
        <begin position="404"/>
        <end position="510"/>
    </location>
</feature>
<protein>
    <submittedName>
        <fullName evidence="6">Lytic transglycosylase domain-containing protein</fullName>
    </submittedName>
</protein>
<keyword evidence="7" id="KW-1185">Reference proteome</keyword>
<comment type="similarity">
    <text evidence="2">Belongs to the virb1 family.</text>
</comment>
<dbReference type="GO" id="GO:0004553">
    <property type="term" value="F:hydrolase activity, hydrolyzing O-glycosyl compounds"/>
    <property type="evidence" value="ECO:0007669"/>
    <property type="project" value="InterPro"/>
</dbReference>
<dbReference type="SUPFAM" id="SSF53955">
    <property type="entry name" value="Lysozyme-like"/>
    <property type="match status" value="1"/>
</dbReference>
<dbReference type="InterPro" id="IPR008939">
    <property type="entry name" value="Lytic_TGlycosylase_superhlx_U"/>
</dbReference>
<dbReference type="OrthoDB" id="9815002at2"/>
<accession>A0A4Y8ZUW2</accession>
<dbReference type="CDD" id="cd13401">
    <property type="entry name" value="Slt70-like"/>
    <property type="match status" value="1"/>
</dbReference>
<dbReference type="PANTHER" id="PTHR37423">
    <property type="entry name" value="SOLUBLE LYTIC MUREIN TRANSGLYCOSYLASE-RELATED"/>
    <property type="match status" value="1"/>
</dbReference>
<dbReference type="Gene3D" id="1.10.530.10">
    <property type="match status" value="1"/>
</dbReference>
<dbReference type="InterPro" id="IPR023346">
    <property type="entry name" value="Lysozyme-like_dom_sf"/>
</dbReference>